<keyword evidence="1" id="KW-0560">Oxidoreductase</keyword>
<evidence type="ECO:0000259" key="3">
    <source>
        <dbReference type="Pfam" id="PF00329"/>
    </source>
</evidence>
<dbReference type="GO" id="GO:0016151">
    <property type="term" value="F:nickel cation binding"/>
    <property type="evidence" value="ECO:0007669"/>
    <property type="project" value="InterPro"/>
</dbReference>
<dbReference type="InterPro" id="IPR001501">
    <property type="entry name" value="Ni-dep_hyd_lsu"/>
</dbReference>
<feature type="domain" description="NADH:ubiquinone oxidoreductase 30kDa subunit" evidence="3">
    <location>
        <begin position="97"/>
        <end position="145"/>
    </location>
</feature>
<comment type="caution">
    <text evidence="5">The sequence shown here is derived from an EMBL/GenBank/DDBJ whole genome shotgun (WGS) entry which is preliminary data.</text>
</comment>
<dbReference type="AlphaFoldDB" id="A0A1J5RQ61"/>
<dbReference type="Pfam" id="PF00346">
    <property type="entry name" value="Complex1_49kDa"/>
    <property type="match status" value="2"/>
</dbReference>
<dbReference type="GO" id="GO:0051287">
    <property type="term" value="F:NAD binding"/>
    <property type="evidence" value="ECO:0007669"/>
    <property type="project" value="InterPro"/>
</dbReference>
<dbReference type="Pfam" id="PF00374">
    <property type="entry name" value="NiFeSe_Hases"/>
    <property type="match status" value="1"/>
</dbReference>
<dbReference type="PANTHER" id="PTHR43485">
    <property type="entry name" value="HYDROGENASE-4 COMPONENT G"/>
    <property type="match status" value="1"/>
</dbReference>
<dbReference type="InterPro" id="IPR037232">
    <property type="entry name" value="NADH_quin_OxRdtase_su_C/D-like"/>
</dbReference>
<evidence type="ECO:0000259" key="4">
    <source>
        <dbReference type="Pfam" id="PF00346"/>
    </source>
</evidence>
<sequence>MRHCDTARLNPGELPGAADALLTALGDIPSAHGRMQMAYACGGNDGGLDVIYVVSTPRSPQAAPAPHGGEAALGRPGCFLGSQGASQPYKVWRVRPRDRTLPSLADKLPLLGWYEREMMDLYGLRFTDHPEPNPLVLHEGMPREPAPFAHGFDIHAAALDFTPQPPIVPQVLGHDIQRLPFGPVRADIVESAQFLFFYIGEGILHYHPRLFYKHRAMEARFQGSDARTGSALAERVSGIDSVAHALAFAQAVEGAMGWRAPPRSRYLRVILAELERLYNHLHYLGRLSKTTTLKVGEAQGLLLEERLKQINGKLTGSRFLRGLITPGGLRRDLDVSGLDAALDTVADDIDSYLQRLENTRSHLDRLMTTGHLDRQVAFDQGACGPIERASGLDRDLRRDHPYASYDKVRFSVPVRQGGDAHARSLVRMEEIRESLAIIRQVIGRVKPGPVLRGDVMEEPDPQGEGLGWAEAARGGLLYAVHLDATRTRLQRVKIKDPSFSNWRVFPFTVEDSNMMDYAINEASFGLSVAGADR</sequence>
<evidence type="ECO:0000256" key="1">
    <source>
        <dbReference type="ARBA" id="ARBA00023002"/>
    </source>
</evidence>
<evidence type="ECO:0000313" key="5">
    <source>
        <dbReference type="EMBL" id="OIQ94095.1"/>
    </source>
</evidence>
<dbReference type="SUPFAM" id="SSF56762">
    <property type="entry name" value="HydB/Nqo4-like"/>
    <property type="match status" value="1"/>
</dbReference>
<dbReference type="SUPFAM" id="SSF143243">
    <property type="entry name" value="Nqo5-like"/>
    <property type="match status" value="1"/>
</dbReference>
<accession>A0A1J5RQ61</accession>
<feature type="domain" description="NADH-quinone oxidoreductase subunit D" evidence="4">
    <location>
        <begin position="461"/>
        <end position="533"/>
    </location>
</feature>
<dbReference type="InterPro" id="IPR052197">
    <property type="entry name" value="ComplexI_49kDa-like"/>
</dbReference>
<keyword evidence="2" id="KW-0520">NAD</keyword>
<dbReference type="InterPro" id="IPR001135">
    <property type="entry name" value="NADH_Q_OxRdtase_suD"/>
</dbReference>
<organism evidence="5">
    <name type="scientific">mine drainage metagenome</name>
    <dbReference type="NCBI Taxonomy" id="410659"/>
    <lineage>
        <taxon>unclassified sequences</taxon>
        <taxon>metagenomes</taxon>
        <taxon>ecological metagenomes</taxon>
    </lineage>
</organism>
<dbReference type="GO" id="GO:0008137">
    <property type="term" value="F:NADH dehydrogenase (ubiquinone) activity"/>
    <property type="evidence" value="ECO:0007669"/>
    <property type="project" value="InterPro"/>
</dbReference>
<dbReference type="GO" id="GO:0048038">
    <property type="term" value="F:quinone binding"/>
    <property type="evidence" value="ECO:0007669"/>
    <property type="project" value="InterPro"/>
</dbReference>
<keyword evidence="5" id="KW-0456">Lyase</keyword>
<dbReference type="InterPro" id="IPR029014">
    <property type="entry name" value="NiFe-Hase_large"/>
</dbReference>
<proteinExistence type="predicted"/>
<dbReference type="Gene3D" id="3.30.460.80">
    <property type="entry name" value="NADH:ubiquinone oxidoreductase, 30kDa subunit"/>
    <property type="match status" value="1"/>
</dbReference>
<name>A0A1J5RQ61_9ZZZZ</name>
<evidence type="ECO:0000256" key="2">
    <source>
        <dbReference type="ARBA" id="ARBA00023027"/>
    </source>
</evidence>
<dbReference type="InterPro" id="IPR001268">
    <property type="entry name" value="NADH_UbQ_OxRdtase_30kDa_su"/>
</dbReference>
<dbReference type="GO" id="GO:0016651">
    <property type="term" value="F:oxidoreductase activity, acting on NAD(P)H"/>
    <property type="evidence" value="ECO:0007669"/>
    <property type="project" value="InterPro"/>
</dbReference>
<feature type="domain" description="NADH-quinone oxidoreductase subunit D" evidence="4">
    <location>
        <begin position="305"/>
        <end position="452"/>
    </location>
</feature>
<dbReference type="EMBL" id="MLJW01000193">
    <property type="protein sequence ID" value="OIQ94095.1"/>
    <property type="molecule type" value="Genomic_DNA"/>
</dbReference>
<dbReference type="Gene3D" id="1.10.645.10">
    <property type="entry name" value="Cytochrome-c3 Hydrogenase, chain B"/>
    <property type="match status" value="1"/>
</dbReference>
<reference evidence="5" key="1">
    <citation type="submission" date="2016-10" db="EMBL/GenBank/DDBJ databases">
        <title>Sequence of Gallionella enrichment culture.</title>
        <authorList>
            <person name="Poehlein A."/>
            <person name="Muehling M."/>
            <person name="Daniel R."/>
        </authorList>
    </citation>
    <scope>NUCLEOTIDE SEQUENCE</scope>
</reference>
<dbReference type="GO" id="GO:0016829">
    <property type="term" value="F:lyase activity"/>
    <property type="evidence" value="ECO:0007669"/>
    <property type="project" value="UniProtKB-KW"/>
</dbReference>
<dbReference type="PANTHER" id="PTHR43485:SF1">
    <property type="entry name" value="FORMATE HYDROGENLYASE SUBUNIT 5-RELATED"/>
    <property type="match status" value="1"/>
</dbReference>
<protein>
    <submittedName>
        <fullName evidence="5">Formate hydrogenlyase subunit 5</fullName>
    </submittedName>
</protein>
<dbReference type="Pfam" id="PF00329">
    <property type="entry name" value="Complex1_30kDa"/>
    <property type="match status" value="1"/>
</dbReference>
<gene>
    <name evidence="5" type="primary">hycE_8</name>
    <name evidence="5" type="ORF">GALL_239130</name>
</gene>